<evidence type="ECO:0000313" key="4">
    <source>
        <dbReference type="Proteomes" id="UP000030748"/>
    </source>
</evidence>
<accession>A0A022RLF3</accession>
<keyword evidence="2" id="KW-1133">Transmembrane helix</keyword>
<proteinExistence type="predicted"/>
<sequence length="110" mass="11401">MVRPIGIVHVGESISPIPLAIGLFVSVTLLVGLCAKHARKYASKTSDPNTAFKSSPLPSPKQLIATISHKASMLPRIHGNKRSASDAGVVGGNSKKGSGDSTDGLWQKAS</sequence>
<name>A0A022RLF3_ERYGU</name>
<dbReference type="AlphaFoldDB" id="A0A022RLF3"/>
<evidence type="ECO:0000313" key="3">
    <source>
        <dbReference type="EMBL" id="EYU40854.1"/>
    </source>
</evidence>
<evidence type="ECO:0000256" key="2">
    <source>
        <dbReference type="SAM" id="Phobius"/>
    </source>
</evidence>
<protein>
    <recommendedName>
        <fullName evidence="5">Transmembrane protein</fullName>
    </recommendedName>
</protein>
<keyword evidence="2" id="KW-0812">Transmembrane</keyword>
<dbReference type="Proteomes" id="UP000030748">
    <property type="component" value="Unassembled WGS sequence"/>
</dbReference>
<organism evidence="3 4">
    <name type="scientific">Erythranthe guttata</name>
    <name type="common">Yellow monkey flower</name>
    <name type="synonym">Mimulus guttatus</name>
    <dbReference type="NCBI Taxonomy" id="4155"/>
    <lineage>
        <taxon>Eukaryota</taxon>
        <taxon>Viridiplantae</taxon>
        <taxon>Streptophyta</taxon>
        <taxon>Embryophyta</taxon>
        <taxon>Tracheophyta</taxon>
        <taxon>Spermatophyta</taxon>
        <taxon>Magnoliopsida</taxon>
        <taxon>eudicotyledons</taxon>
        <taxon>Gunneridae</taxon>
        <taxon>Pentapetalae</taxon>
        <taxon>asterids</taxon>
        <taxon>lamiids</taxon>
        <taxon>Lamiales</taxon>
        <taxon>Phrymaceae</taxon>
        <taxon>Erythranthe</taxon>
    </lineage>
</organism>
<feature type="region of interest" description="Disordered" evidence="1">
    <location>
        <begin position="75"/>
        <end position="110"/>
    </location>
</feature>
<evidence type="ECO:0008006" key="5">
    <source>
        <dbReference type="Google" id="ProtNLM"/>
    </source>
</evidence>
<gene>
    <name evidence="3" type="ORF">MIMGU_mgv1a018308mg</name>
</gene>
<feature type="compositionally biased region" description="Low complexity" evidence="1">
    <location>
        <begin position="92"/>
        <end position="104"/>
    </location>
</feature>
<evidence type="ECO:0000256" key="1">
    <source>
        <dbReference type="SAM" id="MobiDB-lite"/>
    </source>
</evidence>
<feature type="transmembrane region" description="Helical" evidence="2">
    <location>
        <begin position="17"/>
        <end position="35"/>
    </location>
</feature>
<dbReference type="EMBL" id="KI630371">
    <property type="protein sequence ID" value="EYU40854.1"/>
    <property type="molecule type" value="Genomic_DNA"/>
</dbReference>
<keyword evidence="4" id="KW-1185">Reference proteome</keyword>
<keyword evidence="2" id="KW-0472">Membrane</keyword>
<dbReference type="eggNOG" id="ENOG502S3R7">
    <property type="taxonomic scope" value="Eukaryota"/>
</dbReference>
<reference evidence="3 4" key="1">
    <citation type="journal article" date="2013" name="Proc. Natl. Acad. Sci. U.S.A.">
        <title>Fine-scale variation in meiotic recombination in Mimulus inferred from population shotgun sequencing.</title>
        <authorList>
            <person name="Hellsten U."/>
            <person name="Wright K.M."/>
            <person name="Jenkins J."/>
            <person name="Shu S."/>
            <person name="Yuan Y."/>
            <person name="Wessler S.R."/>
            <person name="Schmutz J."/>
            <person name="Willis J.H."/>
            <person name="Rokhsar D.S."/>
        </authorList>
    </citation>
    <scope>NUCLEOTIDE SEQUENCE [LARGE SCALE GENOMIC DNA]</scope>
    <source>
        <strain evidence="4">cv. DUN x IM62</strain>
    </source>
</reference>